<evidence type="ECO:0000256" key="3">
    <source>
        <dbReference type="PROSITE-ProRule" id="PRU00221"/>
    </source>
</evidence>
<dbReference type="InterPro" id="IPR036322">
    <property type="entry name" value="WD40_repeat_dom_sf"/>
</dbReference>
<keyword evidence="4" id="KW-0175">Coiled coil</keyword>
<reference evidence="5" key="1">
    <citation type="submission" date="2018-12" db="EMBL/GenBank/DDBJ databases">
        <authorList>
            <person name="Will S."/>
            <person name="Neumann-Schaal M."/>
            <person name="Henke P."/>
        </authorList>
    </citation>
    <scope>NUCLEOTIDE SEQUENCE</scope>
    <source>
        <strain evidence="5">PCC 7102</strain>
    </source>
</reference>
<dbReference type="InterPro" id="IPR020472">
    <property type="entry name" value="WD40_PAC1"/>
</dbReference>
<feature type="repeat" description="WD" evidence="3">
    <location>
        <begin position="629"/>
        <end position="670"/>
    </location>
</feature>
<organism evidence="5 6">
    <name type="scientific">Dulcicalothrix desertica PCC 7102</name>
    <dbReference type="NCBI Taxonomy" id="232991"/>
    <lineage>
        <taxon>Bacteria</taxon>
        <taxon>Bacillati</taxon>
        <taxon>Cyanobacteriota</taxon>
        <taxon>Cyanophyceae</taxon>
        <taxon>Nostocales</taxon>
        <taxon>Calotrichaceae</taxon>
        <taxon>Dulcicalothrix</taxon>
    </lineage>
</organism>
<evidence type="ECO:0000256" key="4">
    <source>
        <dbReference type="SAM" id="Coils"/>
    </source>
</evidence>
<dbReference type="PROSITE" id="PS00678">
    <property type="entry name" value="WD_REPEATS_1"/>
    <property type="match status" value="10"/>
</dbReference>
<dbReference type="CDD" id="cd00200">
    <property type="entry name" value="WD40"/>
    <property type="match status" value="2"/>
</dbReference>
<feature type="repeat" description="WD" evidence="3">
    <location>
        <begin position="1090"/>
        <end position="1131"/>
    </location>
</feature>
<keyword evidence="6" id="KW-1185">Reference proteome</keyword>
<dbReference type="FunFam" id="2.130.10.10:FF:000228">
    <property type="entry name" value="COMPASS-like H3K4 histone methylase component WDR5A"/>
    <property type="match status" value="1"/>
</dbReference>
<feature type="repeat" description="WD" evidence="3">
    <location>
        <begin position="1132"/>
        <end position="1173"/>
    </location>
</feature>
<comment type="caution">
    <text evidence="5">The sequence shown here is derived from an EMBL/GenBank/DDBJ whole genome shotgun (WGS) entry which is preliminary data.</text>
</comment>
<dbReference type="Proteomes" id="UP000271624">
    <property type="component" value="Unassembled WGS sequence"/>
</dbReference>
<dbReference type="PROSITE" id="PS50294">
    <property type="entry name" value="WD_REPEATS_REGION"/>
    <property type="match status" value="14"/>
</dbReference>
<dbReference type="RefSeq" id="WP_127082994.1">
    <property type="nucleotide sequence ID" value="NZ_RSCL01000011.1"/>
</dbReference>
<accession>A0A3S1CCC8</accession>
<dbReference type="InterPro" id="IPR015943">
    <property type="entry name" value="WD40/YVTN_repeat-like_dom_sf"/>
</dbReference>
<evidence type="ECO:0000256" key="2">
    <source>
        <dbReference type="ARBA" id="ARBA00022737"/>
    </source>
</evidence>
<feature type="repeat" description="WD" evidence="3">
    <location>
        <begin position="713"/>
        <end position="754"/>
    </location>
</feature>
<sequence>MNIQIPYEYIYSGTLSLDSPTYTKRKADTELYESLKAGKFCYVFNSRKTGKSSLRVQVMHRLQNDGIACAAIDLSMNATNYVTHDQWYADIIDTLIEIFHLDIDLDSWWLEQELLSPVKRFSKFIDILLAQVAQNNRKIVIFIDEIDSILSLKHKSDDFFALIRACYNQRADNPVYNNLTFCLLGVTTPSDLMTDKTRTPFNIGEAIELTGFTIEEARLSLAPGLAGKVDNSEIVLQEVLNWTGGQPFLTQKVCNYLVKSRTAPQNNGEAQWVEEIVTNRFITNWESQDEPEHLRTILNRIISKKNETYRSRLLGLYQRILLSNDTNNRRQEVVADESTEQVELRLSGLVAKSNAILKVYNRIYESVFDWNWAERELAKVRPYAYNLTAWFESNCQDESRLLRGKALRDATAWAMSKCLGDRDYQFLAASKELEKQQAEIALAQEKRARELEKLEYEVSIEIERKGAEAQKQANNILRKATQRATLRMRIGTIILVSSLILSSFVVAQAENSRQNAVTATHLEQDGASALQGFKDGREIDGLLLAMQTGRGLKTLLKPKQSLVDYPAYSPVFSLQKILFDIREKNRLEGHNSEVRSIAYSPDGKTLVSASPDKTIKLWDVTTGKIISTLTGHTDFVSSIVYSPDGKTLASASGDKTIKLWDIATGKIISTLTGHTDWVNSVVTSPDGKTLASVSNDNTIKLWDINTRKEIATLTGHQSWVSSVVYSQDGKTLASASGDKTIKLWDVTTRKEIATLTGHTDSVRSVVYSPDGKTLASASDDRTIKLWDGATVKEISTLTNDESEVRSIVYSPDSKTLVSGNLDGSIKLWNVDTRKQISTLNGHQSIINSIVYSPDGKTLASASDDPTIKLWDIAIKKPTSTLTGHKSWVYSVAYSPDSKTLASASDDKTIKLWDGATKKLISTLTGHEGRIWSVAISPDSKTVASASRDNTVKLWNATTGKLISTLTGHIDEVNSVVYSPDGKTLASASWDKTIKLWNGATGKEISTLTGHTDLVRSVVYSPDGKTLASASNDKTIKLWNSTTGKLISTLTGHKEIVTTVVYSPDGKILASAGDRTIKLWDGATGKEISTLTGHKKGVLGVAFSPDGKILASASEDKTIKLWNVATGKQISTLTGHTDSVWGAAFSPDNKTLASASGDETIKLWNLDLDNLLAEGCGWLEGYLSTRPEQAKELCVKQ</sequence>
<reference evidence="5" key="2">
    <citation type="journal article" date="2019" name="Genome Biol. Evol.">
        <title>Day and night: Metabolic profiles and evolutionary relationships of six axenic non-marine cyanobacteria.</title>
        <authorList>
            <person name="Will S.E."/>
            <person name="Henke P."/>
            <person name="Boedeker C."/>
            <person name="Huang S."/>
            <person name="Brinkmann H."/>
            <person name="Rohde M."/>
            <person name="Jarek M."/>
            <person name="Friedl T."/>
            <person name="Seufert S."/>
            <person name="Schumacher M."/>
            <person name="Overmann J."/>
            <person name="Neumann-Schaal M."/>
            <person name="Petersen J."/>
        </authorList>
    </citation>
    <scope>NUCLEOTIDE SEQUENCE [LARGE SCALE GENOMIC DNA]</scope>
    <source>
        <strain evidence="5">PCC 7102</strain>
    </source>
</reference>
<dbReference type="PROSITE" id="PS50082">
    <property type="entry name" value="WD_REPEATS_2"/>
    <property type="match status" value="14"/>
</dbReference>
<dbReference type="InterPro" id="IPR027417">
    <property type="entry name" value="P-loop_NTPase"/>
</dbReference>
<feature type="repeat" description="WD" evidence="3">
    <location>
        <begin position="839"/>
        <end position="880"/>
    </location>
</feature>
<dbReference type="AlphaFoldDB" id="A0A3S1CCC8"/>
<name>A0A3S1CCC8_9CYAN</name>
<feature type="repeat" description="WD" evidence="3">
    <location>
        <begin position="1049"/>
        <end position="1089"/>
    </location>
</feature>
<keyword evidence="1 3" id="KW-0853">WD repeat</keyword>
<gene>
    <name evidence="5" type="ORF">DSM106972_046220</name>
</gene>
<dbReference type="Pfam" id="PF00400">
    <property type="entry name" value="WD40"/>
    <property type="match status" value="14"/>
</dbReference>
<protein>
    <recommendedName>
        <fullName evidence="7">Translation initiation factor beta propellor-like domain-containing protein</fullName>
    </recommendedName>
</protein>
<feature type="repeat" description="WD" evidence="3">
    <location>
        <begin position="797"/>
        <end position="838"/>
    </location>
</feature>
<dbReference type="SUPFAM" id="SSF50978">
    <property type="entry name" value="WD40 repeat-like"/>
    <property type="match status" value="2"/>
</dbReference>
<dbReference type="Gene3D" id="3.40.50.300">
    <property type="entry name" value="P-loop containing nucleotide triphosphate hydrolases"/>
    <property type="match status" value="1"/>
</dbReference>
<feature type="repeat" description="WD" evidence="3">
    <location>
        <begin position="1007"/>
        <end position="1048"/>
    </location>
</feature>
<feature type="repeat" description="WD" evidence="3">
    <location>
        <begin position="755"/>
        <end position="796"/>
    </location>
</feature>
<dbReference type="SUPFAM" id="SSF52540">
    <property type="entry name" value="P-loop containing nucleoside triphosphate hydrolases"/>
    <property type="match status" value="1"/>
</dbReference>
<feature type="repeat" description="WD" evidence="3">
    <location>
        <begin position="587"/>
        <end position="628"/>
    </location>
</feature>
<dbReference type="Pfam" id="PF14516">
    <property type="entry name" value="AAA_35"/>
    <property type="match status" value="1"/>
</dbReference>
<dbReference type="EMBL" id="RSCL01000011">
    <property type="protein sequence ID" value="RUT04394.1"/>
    <property type="molecule type" value="Genomic_DNA"/>
</dbReference>
<evidence type="ECO:0000256" key="1">
    <source>
        <dbReference type="ARBA" id="ARBA00022574"/>
    </source>
</evidence>
<dbReference type="PRINTS" id="PR00320">
    <property type="entry name" value="GPROTEINBRPT"/>
</dbReference>
<dbReference type="OrthoDB" id="580957at2"/>
<feature type="coiled-coil region" evidence="4">
    <location>
        <begin position="426"/>
        <end position="455"/>
    </location>
</feature>
<evidence type="ECO:0000313" key="6">
    <source>
        <dbReference type="Proteomes" id="UP000271624"/>
    </source>
</evidence>
<dbReference type="InterPro" id="IPR001680">
    <property type="entry name" value="WD40_rpt"/>
</dbReference>
<dbReference type="Gene3D" id="2.130.10.10">
    <property type="entry name" value="YVTN repeat-like/Quinoprotein amine dehydrogenase"/>
    <property type="match status" value="8"/>
</dbReference>
<dbReference type="PANTHER" id="PTHR44019:SF8">
    <property type="entry name" value="POC1 CENTRIOLAR PROTEIN HOMOLOG"/>
    <property type="match status" value="1"/>
</dbReference>
<feature type="repeat" description="WD" evidence="3">
    <location>
        <begin position="671"/>
        <end position="712"/>
    </location>
</feature>
<feature type="repeat" description="WD" evidence="3">
    <location>
        <begin position="965"/>
        <end position="1006"/>
    </location>
</feature>
<keyword evidence="2" id="KW-0677">Repeat</keyword>
<evidence type="ECO:0008006" key="7">
    <source>
        <dbReference type="Google" id="ProtNLM"/>
    </source>
</evidence>
<dbReference type="InterPro" id="IPR050505">
    <property type="entry name" value="WDR55/POC1"/>
</dbReference>
<evidence type="ECO:0000313" key="5">
    <source>
        <dbReference type="EMBL" id="RUT04394.1"/>
    </source>
</evidence>
<feature type="repeat" description="WD" evidence="3">
    <location>
        <begin position="881"/>
        <end position="922"/>
    </location>
</feature>
<dbReference type="SMART" id="SM00320">
    <property type="entry name" value="WD40"/>
    <property type="match status" value="14"/>
</dbReference>
<dbReference type="PANTHER" id="PTHR44019">
    <property type="entry name" value="WD REPEAT-CONTAINING PROTEIN 55"/>
    <property type="match status" value="1"/>
</dbReference>
<proteinExistence type="predicted"/>
<feature type="repeat" description="WD" evidence="3">
    <location>
        <begin position="923"/>
        <end position="964"/>
    </location>
</feature>
<dbReference type="InterPro" id="IPR019775">
    <property type="entry name" value="WD40_repeat_CS"/>
</dbReference>